<dbReference type="AlphaFoldDB" id="A0A644TQH9"/>
<feature type="region of interest" description="Disordered" evidence="1">
    <location>
        <begin position="125"/>
        <end position="164"/>
    </location>
</feature>
<feature type="compositionally biased region" description="Basic and acidic residues" evidence="1">
    <location>
        <begin position="39"/>
        <end position="48"/>
    </location>
</feature>
<gene>
    <name evidence="2" type="ORF">SDC9_14415</name>
</gene>
<reference evidence="2" key="1">
    <citation type="submission" date="2019-08" db="EMBL/GenBank/DDBJ databases">
        <authorList>
            <person name="Kucharzyk K."/>
            <person name="Murdoch R.W."/>
            <person name="Higgins S."/>
            <person name="Loffler F."/>
        </authorList>
    </citation>
    <scope>NUCLEOTIDE SEQUENCE</scope>
</reference>
<dbReference type="Pfam" id="PF25759">
    <property type="entry name" value="HP1_ORF34"/>
    <property type="match status" value="1"/>
</dbReference>
<accession>A0A644TQH9</accession>
<dbReference type="InterPro" id="IPR057869">
    <property type="entry name" value="HP1_YO34"/>
</dbReference>
<comment type="caution">
    <text evidence="2">The sequence shown here is derived from an EMBL/GenBank/DDBJ whole genome shotgun (WGS) entry which is preliminary data.</text>
</comment>
<evidence type="ECO:0008006" key="3">
    <source>
        <dbReference type="Google" id="ProtNLM"/>
    </source>
</evidence>
<evidence type="ECO:0000256" key="1">
    <source>
        <dbReference type="SAM" id="MobiDB-lite"/>
    </source>
</evidence>
<evidence type="ECO:0000313" key="2">
    <source>
        <dbReference type="EMBL" id="MPL68687.1"/>
    </source>
</evidence>
<dbReference type="EMBL" id="VSSQ01000043">
    <property type="protein sequence ID" value="MPL68687.1"/>
    <property type="molecule type" value="Genomic_DNA"/>
</dbReference>
<proteinExistence type="predicted"/>
<protein>
    <recommendedName>
        <fullName evidence="3">Nucleoid DNA-binding protein</fullName>
    </recommendedName>
</protein>
<name>A0A644TQH9_9ZZZZ</name>
<organism evidence="2">
    <name type="scientific">bioreactor metagenome</name>
    <dbReference type="NCBI Taxonomy" id="1076179"/>
    <lineage>
        <taxon>unclassified sequences</taxon>
        <taxon>metagenomes</taxon>
        <taxon>ecological metagenomes</taxon>
    </lineage>
</organism>
<feature type="region of interest" description="Disordered" evidence="1">
    <location>
        <begin position="26"/>
        <end position="48"/>
    </location>
</feature>
<sequence length="179" mass="19540">MPDFLLLDDYTVPGFGLTVSLTLPIKDEDASGDSSSTSKAEKGKKGKKLEVKTKIRFKDEDKLTEFMALAEATSKGDGKFFTITNRVANAAGMRQGRFSGDVKIDPQEGLAMWELSFSLAEHKSVPEMAEDREETPAVAAQQNNGDTVDAAAAPEGSTAETEQMDIFQRGLKKLNDWWG</sequence>